<feature type="region of interest" description="Disordered" evidence="7">
    <location>
        <begin position="321"/>
        <end position="342"/>
    </location>
</feature>
<protein>
    <submittedName>
        <fullName evidence="10">Sodium/calcium exchanger protein-domain-containing protein</fullName>
    </submittedName>
</protein>
<feature type="compositionally biased region" description="Low complexity" evidence="7">
    <location>
        <begin position="502"/>
        <end position="525"/>
    </location>
</feature>
<organism evidence="10 11">
    <name type="scientific">Schizothecium vesticola</name>
    <dbReference type="NCBI Taxonomy" id="314040"/>
    <lineage>
        <taxon>Eukaryota</taxon>
        <taxon>Fungi</taxon>
        <taxon>Dikarya</taxon>
        <taxon>Ascomycota</taxon>
        <taxon>Pezizomycotina</taxon>
        <taxon>Sordariomycetes</taxon>
        <taxon>Sordariomycetidae</taxon>
        <taxon>Sordariales</taxon>
        <taxon>Schizotheciaceae</taxon>
        <taxon>Schizothecium</taxon>
    </lineage>
</organism>
<dbReference type="EMBL" id="JAUKUD010000004">
    <property type="protein sequence ID" value="KAK0745986.1"/>
    <property type="molecule type" value="Genomic_DNA"/>
</dbReference>
<feature type="transmembrane region" description="Helical" evidence="8">
    <location>
        <begin position="930"/>
        <end position="955"/>
    </location>
</feature>
<feature type="transmembrane region" description="Helical" evidence="8">
    <location>
        <begin position="967"/>
        <end position="985"/>
    </location>
</feature>
<dbReference type="Proteomes" id="UP001172155">
    <property type="component" value="Unassembled WGS sequence"/>
</dbReference>
<comment type="caution">
    <text evidence="10">The sequence shown here is derived from an EMBL/GenBank/DDBJ whole genome shotgun (WGS) entry which is preliminary data.</text>
</comment>
<feature type="transmembrane region" description="Helical" evidence="8">
    <location>
        <begin position="883"/>
        <end position="910"/>
    </location>
</feature>
<evidence type="ECO:0000256" key="2">
    <source>
        <dbReference type="ARBA" id="ARBA00008170"/>
    </source>
</evidence>
<proteinExistence type="inferred from homology"/>
<evidence type="ECO:0000256" key="8">
    <source>
        <dbReference type="SAM" id="Phobius"/>
    </source>
</evidence>
<evidence type="ECO:0000313" key="10">
    <source>
        <dbReference type="EMBL" id="KAK0745986.1"/>
    </source>
</evidence>
<reference evidence="10" key="1">
    <citation type="submission" date="2023-06" db="EMBL/GenBank/DDBJ databases">
        <title>Genome-scale phylogeny and comparative genomics of the fungal order Sordariales.</title>
        <authorList>
            <consortium name="Lawrence Berkeley National Laboratory"/>
            <person name="Hensen N."/>
            <person name="Bonometti L."/>
            <person name="Westerberg I."/>
            <person name="Brannstrom I.O."/>
            <person name="Guillou S."/>
            <person name="Cros-Aarteil S."/>
            <person name="Calhoun S."/>
            <person name="Haridas S."/>
            <person name="Kuo A."/>
            <person name="Mondo S."/>
            <person name="Pangilinan J."/>
            <person name="Riley R."/>
            <person name="LaButti K."/>
            <person name="Andreopoulos B."/>
            <person name="Lipzen A."/>
            <person name="Chen C."/>
            <person name="Yanf M."/>
            <person name="Daum C."/>
            <person name="Ng V."/>
            <person name="Clum A."/>
            <person name="Steindorff A."/>
            <person name="Ohm R."/>
            <person name="Martin F."/>
            <person name="Silar P."/>
            <person name="Natvig D."/>
            <person name="Lalanne C."/>
            <person name="Gautier V."/>
            <person name="Ament-velasquez S.L."/>
            <person name="Kruys A."/>
            <person name="Hutchinson M.I."/>
            <person name="Powell A.J."/>
            <person name="Barry K."/>
            <person name="Miller A.N."/>
            <person name="Grigoriev I.V."/>
            <person name="Debuchy R."/>
            <person name="Gladieux P."/>
            <person name="Thoren M.H."/>
            <person name="Johannesson H."/>
        </authorList>
    </citation>
    <scope>NUCLEOTIDE SEQUENCE</scope>
    <source>
        <strain evidence="10">SMH3187-1</strain>
    </source>
</reference>
<feature type="region of interest" description="Disordered" evidence="7">
    <location>
        <begin position="415"/>
        <end position="444"/>
    </location>
</feature>
<feature type="transmembrane region" description="Helical" evidence="8">
    <location>
        <begin position="175"/>
        <end position="196"/>
    </location>
</feature>
<dbReference type="Pfam" id="PF01699">
    <property type="entry name" value="Na_Ca_ex"/>
    <property type="match status" value="2"/>
</dbReference>
<dbReference type="PANTHER" id="PTHR12266:SF0">
    <property type="entry name" value="MITOCHONDRIAL SODIUM_CALCIUM EXCHANGER PROTEIN"/>
    <property type="match status" value="1"/>
</dbReference>
<dbReference type="InterPro" id="IPR051359">
    <property type="entry name" value="CaCA_antiporter"/>
</dbReference>
<evidence type="ECO:0000256" key="1">
    <source>
        <dbReference type="ARBA" id="ARBA00004141"/>
    </source>
</evidence>
<evidence type="ECO:0000256" key="3">
    <source>
        <dbReference type="ARBA" id="ARBA00022448"/>
    </source>
</evidence>
<feature type="region of interest" description="Disordered" evidence="7">
    <location>
        <begin position="463"/>
        <end position="547"/>
    </location>
</feature>
<comment type="subcellular location">
    <subcellularLocation>
        <location evidence="1">Membrane</location>
        <topology evidence="1">Multi-pass membrane protein</topology>
    </subcellularLocation>
</comment>
<evidence type="ECO:0000256" key="6">
    <source>
        <dbReference type="ARBA" id="ARBA00023136"/>
    </source>
</evidence>
<dbReference type="InterPro" id="IPR004837">
    <property type="entry name" value="NaCa_Exmemb"/>
</dbReference>
<gene>
    <name evidence="10" type="ORF">B0T18DRAFT_327146</name>
</gene>
<evidence type="ECO:0000256" key="4">
    <source>
        <dbReference type="ARBA" id="ARBA00022692"/>
    </source>
</evidence>
<feature type="domain" description="Sodium/calcium exchanger membrane region" evidence="9">
    <location>
        <begin position="821"/>
        <end position="983"/>
    </location>
</feature>
<feature type="transmembrane region" description="Helical" evidence="8">
    <location>
        <begin position="815"/>
        <end position="832"/>
    </location>
</feature>
<feature type="region of interest" description="Disordered" evidence="7">
    <location>
        <begin position="680"/>
        <end position="719"/>
    </location>
</feature>
<feature type="domain" description="Sodium/calcium exchanger membrane region" evidence="9">
    <location>
        <begin position="111"/>
        <end position="251"/>
    </location>
</feature>
<dbReference type="InterPro" id="IPR044880">
    <property type="entry name" value="NCX_ion-bd_dom_sf"/>
</dbReference>
<feature type="transmembrane region" description="Helical" evidence="8">
    <location>
        <begin position="136"/>
        <end position="155"/>
    </location>
</feature>
<keyword evidence="11" id="KW-1185">Reference proteome</keyword>
<feature type="transmembrane region" description="Helical" evidence="8">
    <location>
        <begin position="105"/>
        <end position="124"/>
    </location>
</feature>
<comment type="similarity">
    <text evidence="2">Belongs to the Ca(2+):cation antiporter (CaCA) (TC 2.A.19) family.</text>
</comment>
<keyword evidence="5 8" id="KW-1133">Transmembrane helix</keyword>
<evidence type="ECO:0000313" key="11">
    <source>
        <dbReference type="Proteomes" id="UP001172155"/>
    </source>
</evidence>
<dbReference type="GO" id="GO:0006874">
    <property type="term" value="P:intracellular calcium ion homeostasis"/>
    <property type="evidence" value="ECO:0007669"/>
    <property type="project" value="TreeGrafter"/>
</dbReference>
<keyword evidence="3" id="KW-0813">Transport</keyword>
<evidence type="ECO:0000256" key="5">
    <source>
        <dbReference type="ARBA" id="ARBA00022989"/>
    </source>
</evidence>
<feature type="transmembrane region" description="Helical" evidence="8">
    <location>
        <begin position="844"/>
        <end position="863"/>
    </location>
</feature>
<dbReference type="GO" id="GO:0016020">
    <property type="term" value="C:membrane"/>
    <property type="evidence" value="ECO:0007669"/>
    <property type="project" value="UniProtKB-SubCell"/>
</dbReference>
<evidence type="ECO:0000259" key="9">
    <source>
        <dbReference type="Pfam" id="PF01699"/>
    </source>
</evidence>
<sequence length="995" mass="107771">MGATPRLKRGRYSARPFVVSLLLLAFFATHAVVFRRWSFVDGRYPSPSPSPGLAARAHVEDAECRLVHQAPDQCAFILANCEDDEAGLFHYLKFYYCTLGDAKPLAFAILAVWLGLLFTTIGIAASDFFSVNLSTIASVLGLSESLAGVTFLAFGNGSPDVFSTFAAMGSNSGSMAIGELIGAASFITAVVAGSMALVREFKVSKRTFVRDIVFFIAAISFTMVFLADGELHLWECFTMIGFYVFYVIVVVGWHWVSTRRRRRRAKVAASRSHLYGALGQASEDLEPYRDGPDDEDEPIRERAERFPNVADISALERGPRIEIDGRGLPPGSPSDDNSDDDVQAAAEVASNMRASRPRWSRSNTTISPIRPSLVGALEFRSFLSSLNKAKNMQMGPLPERLYSDHAAQLSGALDSLYDSQRRPRAATASTTTGPPGRERALSHGHTPLNLDHLVLPLPAIISESASEEPTPGVHRSTSATVDGRLAPPGDYLSAVDHKVHHSPALSSQSLQIPPSSRGSSGKSSPAALSPFPGITESPGLLTPAGTHDEPTDFAFPVPTERPPPSALPLDEYEVENPKPISWWPYRFLPPPHVLFGTVFPTLPGWTDKSWWDKLISLLSVPSIFLLVITLPLVETERPEEDQEPGVSDPPAPGNMGNTALPVSVEEDVAIRPETEWQEYRRRTRSVSSRSPGVRTPRGMSSTRASQYGDAGPMPSGHRGSIGSAVSHLAKALPNVVMEEASSCAEEEQGWNRWLVALQLFTGPFFVTLVGWANAYEDLENPKETLLWLVLCSLVFSLCMLAALLTLTTPHQKPKYHYVLCFLGFVISVAWISTIAGEVVGALKAIGVILDISEAILGLTIFAVGNSLGDLVADVTVARLGFPVMALAACFGGPMLNILLGVGIGGAWMGITSANEKHKKHPHKPIAYKPYHIHVGGTLMISAITVLITLITLLIVVPSNKWVMSRKIGFGLIAIWSISTVVNLVVELRGTFKDVS</sequence>
<keyword evidence="4 8" id="KW-0812">Transmembrane</keyword>
<feature type="transmembrane region" description="Helical" evidence="8">
    <location>
        <begin position="208"/>
        <end position="226"/>
    </location>
</feature>
<feature type="compositionally biased region" description="Low complexity" evidence="7">
    <location>
        <begin position="685"/>
        <end position="698"/>
    </location>
</feature>
<feature type="transmembrane region" description="Helical" evidence="8">
    <location>
        <begin position="784"/>
        <end position="803"/>
    </location>
</feature>
<feature type="transmembrane region" description="Helical" evidence="8">
    <location>
        <begin position="753"/>
        <end position="772"/>
    </location>
</feature>
<dbReference type="GO" id="GO:0008324">
    <property type="term" value="F:monoatomic cation transmembrane transporter activity"/>
    <property type="evidence" value="ECO:0007669"/>
    <property type="project" value="TreeGrafter"/>
</dbReference>
<dbReference type="AlphaFoldDB" id="A0AA40EV69"/>
<evidence type="ECO:0000256" key="7">
    <source>
        <dbReference type="SAM" id="MobiDB-lite"/>
    </source>
</evidence>
<accession>A0AA40EV69</accession>
<keyword evidence="6 8" id="KW-0472">Membrane</keyword>
<name>A0AA40EV69_9PEZI</name>
<dbReference type="Gene3D" id="1.20.1420.30">
    <property type="entry name" value="NCX, central ion-binding region"/>
    <property type="match status" value="2"/>
</dbReference>
<feature type="transmembrane region" description="Helical" evidence="8">
    <location>
        <begin position="232"/>
        <end position="256"/>
    </location>
</feature>
<dbReference type="PANTHER" id="PTHR12266">
    <property type="entry name" value="NA+/CA2+ K+ INDEPENDENT EXCHANGER"/>
    <property type="match status" value="1"/>
</dbReference>
<feature type="compositionally biased region" description="Low complexity" evidence="7">
    <location>
        <begin position="425"/>
        <end position="435"/>
    </location>
</feature>